<dbReference type="PANTHER" id="PTHR32463">
    <property type="entry name" value="L-FUCOSE KINASE"/>
    <property type="match status" value="1"/>
</dbReference>
<accession>A0A1D8FWZ3</accession>
<dbReference type="SUPFAM" id="SSF55060">
    <property type="entry name" value="GHMP Kinase, C-terminal domain"/>
    <property type="match status" value="1"/>
</dbReference>
<reference evidence="8" key="1">
    <citation type="submission" date="2016-09" db="EMBL/GenBank/DDBJ databases">
        <title>Streptomyces rubrolavendulae MJM4426 Genome sequencing and assembly.</title>
        <authorList>
            <person name="Kim J.-G."/>
        </authorList>
    </citation>
    <scope>NUCLEOTIDE SEQUENCE [LARGE SCALE GENOMIC DNA]</scope>
    <source>
        <strain evidence="8">MJM4426</strain>
    </source>
</reference>
<evidence type="ECO:0000256" key="3">
    <source>
        <dbReference type="ARBA" id="ARBA00022777"/>
    </source>
</evidence>
<dbReference type="EMBL" id="CP017316">
    <property type="protein sequence ID" value="AOT57675.1"/>
    <property type="molecule type" value="Genomic_DNA"/>
</dbReference>
<dbReference type="InterPro" id="IPR052203">
    <property type="entry name" value="GHMP_Kinase-Related"/>
</dbReference>
<keyword evidence="3 8" id="KW-0418">Kinase</keyword>
<dbReference type="Pfam" id="PF00288">
    <property type="entry name" value="GHMP_kinases_N"/>
    <property type="match status" value="1"/>
</dbReference>
<sequence length="331" mass="34246">MSGAADLWVSSAPLRISLAGGGTDLPAYAHRFGGTVLGASVDLRVTVFGRRARAATAIRACLDSCGSADSVDGLANPYAREALRRHWDGSPVDLFSTGDVPGGSGMGSSAAFCVALVAGLSGKERSPHDLAMAASGIEMDGLGRPVGRQDHFLSALGGFRQLHFATDGQVTVEDVPVADDVVRRLDEELVLHFTGTSRDAGAVLGDQARAAGSGERGTEARLHEIKELTGPLREALTRGDTTEVGRILGRHWELKRGLGARVSLPGADRAYRDALAAGATGGKLLGAGGGGFLLLHVPAAAREGVRAAMAAHGMPEQPFRFDPAGARLSRL</sequence>
<dbReference type="Gene3D" id="3.30.230.120">
    <property type="match status" value="1"/>
</dbReference>
<dbReference type="KEGG" id="srn:A4G23_00465"/>
<evidence type="ECO:0000313" key="8">
    <source>
        <dbReference type="EMBL" id="AOT57675.1"/>
    </source>
</evidence>
<dbReference type="EC" id="2.7.1.168" evidence="8"/>
<evidence type="ECO:0000313" key="9">
    <source>
        <dbReference type="Proteomes" id="UP000095349"/>
    </source>
</evidence>
<keyword evidence="1 8" id="KW-0808">Transferase</keyword>
<gene>
    <name evidence="8" type="primary">hddA</name>
    <name evidence="8" type="ORF">A4G23_00465</name>
</gene>
<dbReference type="GO" id="GO:0050201">
    <property type="term" value="F:fucokinase activity"/>
    <property type="evidence" value="ECO:0007669"/>
    <property type="project" value="TreeGrafter"/>
</dbReference>
<evidence type="ECO:0000256" key="5">
    <source>
        <dbReference type="ARBA" id="ARBA00038121"/>
    </source>
</evidence>
<dbReference type="InterPro" id="IPR006204">
    <property type="entry name" value="GHMP_kinase_N_dom"/>
</dbReference>
<dbReference type="InterPro" id="IPR020568">
    <property type="entry name" value="Ribosomal_Su5_D2-typ_SF"/>
</dbReference>
<dbReference type="InterPro" id="IPR036554">
    <property type="entry name" value="GHMP_kinase_C_sf"/>
</dbReference>
<dbReference type="PATRIC" id="fig|285473.5.peg.507"/>
<dbReference type="PANTHER" id="PTHR32463:SF0">
    <property type="entry name" value="L-FUCOSE KINASE"/>
    <property type="match status" value="1"/>
</dbReference>
<evidence type="ECO:0000256" key="4">
    <source>
        <dbReference type="ARBA" id="ARBA00022840"/>
    </source>
</evidence>
<keyword evidence="9" id="KW-1185">Reference proteome</keyword>
<evidence type="ECO:0000259" key="7">
    <source>
        <dbReference type="Pfam" id="PF08544"/>
    </source>
</evidence>
<keyword evidence="2" id="KW-0547">Nucleotide-binding</keyword>
<dbReference type="Pfam" id="PF08544">
    <property type="entry name" value="GHMP_kinases_C"/>
    <property type="match status" value="1"/>
</dbReference>
<keyword evidence="4" id="KW-0067">ATP-binding</keyword>
<organism evidence="8 9">
    <name type="scientific">Streptomyces rubrolavendulae</name>
    <dbReference type="NCBI Taxonomy" id="285473"/>
    <lineage>
        <taxon>Bacteria</taxon>
        <taxon>Bacillati</taxon>
        <taxon>Actinomycetota</taxon>
        <taxon>Actinomycetes</taxon>
        <taxon>Kitasatosporales</taxon>
        <taxon>Streptomycetaceae</taxon>
        <taxon>Streptomyces</taxon>
    </lineage>
</organism>
<dbReference type="Proteomes" id="UP000095349">
    <property type="component" value="Chromosome"/>
</dbReference>
<dbReference type="InterPro" id="IPR013750">
    <property type="entry name" value="GHMP_kinase_C_dom"/>
</dbReference>
<dbReference type="STRING" id="285473.A4G23_00465"/>
<dbReference type="RefSeq" id="WP_203232978.1">
    <property type="nucleotide sequence ID" value="NZ_CP017316.1"/>
</dbReference>
<dbReference type="InterPro" id="IPR006203">
    <property type="entry name" value="GHMP_knse_ATP-bd_CS"/>
</dbReference>
<dbReference type="InterPro" id="IPR001174">
    <property type="entry name" value="HddA/FKP"/>
</dbReference>
<name>A0A1D8FWZ3_9ACTN</name>
<feature type="domain" description="GHMP kinase N-terminal" evidence="6">
    <location>
        <begin position="81"/>
        <end position="158"/>
    </location>
</feature>
<evidence type="ECO:0000259" key="6">
    <source>
        <dbReference type="Pfam" id="PF00288"/>
    </source>
</evidence>
<proteinExistence type="inferred from homology"/>
<dbReference type="InterPro" id="IPR014606">
    <property type="entry name" value="Heptose_7-P_kinase"/>
</dbReference>
<evidence type="ECO:0000256" key="1">
    <source>
        <dbReference type="ARBA" id="ARBA00022679"/>
    </source>
</evidence>
<dbReference type="PRINTS" id="PR00960">
    <property type="entry name" value="LMBPPROTEIN"/>
</dbReference>
<dbReference type="PROSITE" id="PS00627">
    <property type="entry name" value="GHMP_KINASES_ATP"/>
    <property type="match status" value="1"/>
</dbReference>
<protein>
    <submittedName>
        <fullName evidence="8">D-glycero-alpha-D-manno-heptose 7-phosphate kinase</fullName>
        <ecNumber evidence="8">2.7.1.168</ecNumber>
    </submittedName>
</protein>
<dbReference type="GO" id="GO:0042352">
    <property type="term" value="P:GDP-L-fucose salvage"/>
    <property type="evidence" value="ECO:0007669"/>
    <property type="project" value="TreeGrafter"/>
</dbReference>
<dbReference type="PIRSF" id="PIRSF036406">
    <property type="entry name" value="Hept_kin"/>
    <property type="match status" value="1"/>
</dbReference>
<feature type="domain" description="GHMP kinase C-terminal" evidence="7">
    <location>
        <begin position="232"/>
        <end position="312"/>
    </location>
</feature>
<dbReference type="SUPFAM" id="SSF54211">
    <property type="entry name" value="Ribosomal protein S5 domain 2-like"/>
    <property type="match status" value="1"/>
</dbReference>
<comment type="similarity">
    <text evidence="5">Belongs to the GHMP kinase family.</text>
</comment>
<evidence type="ECO:0000256" key="2">
    <source>
        <dbReference type="ARBA" id="ARBA00022741"/>
    </source>
</evidence>
<dbReference type="GO" id="GO:0005524">
    <property type="term" value="F:ATP binding"/>
    <property type="evidence" value="ECO:0007669"/>
    <property type="project" value="UniProtKB-KW"/>
</dbReference>
<dbReference type="AlphaFoldDB" id="A0A1D8FWZ3"/>